<accession>A0A6A0AUF0</accession>
<dbReference type="EMBL" id="BLLG01000006">
    <property type="protein sequence ID" value="GFH36599.1"/>
    <property type="molecule type" value="Genomic_DNA"/>
</dbReference>
<reference evidence="1 2" key="1">
    <citation type="submission" date="2020-02" db="EMBL/GenBank/DDBJ databases">
        <title>Whole Genome Shotgun Sequence of Streptomyces sp. strain CWH03.</title>
        <authorList>
            <person name="Dohra H."/>
            <person name="Kodani S."/>
            <person name="Yamamura H."/>
        </authorList>
    </citation>
    <scope>NUCLEOTIDE SEQUENCE [LARGE SCALE GENOMIC DNA]</scope>
    <source>
        <strain evidence="1 2">CWH03</strain>
    </source>
</reference>
<protein>
    <submittedName>
        <fullName evidence="1">Uncharacterized protein</fullName>
    </submittedName>
</protein>
<dbReference type="RefSeq" id="WP_173264436.1">
    <property type="nucleotide sequence ID" value="NZ_BLLG01000006.1"/>
</dbReference>
<dbReference type="Proteomes" id="UP000484988">
    <property type="component" value="Unassembled WGS sequence"/>
</dbReference>
<proteinExistence type="predicted"/>
<name>A0A6A0AUF0_9ACTN</name>
<organism evidence="1 2">
    <name type="scientific">Streptomyces pacificus</name>
    <dbReference type="NCBI Taxonomy" id="2705029"/>
    <lineage>
        <taxon>Bacteria</taxon>
        <taxon>Bacillati</taxon>
        <taxon>Actinomycetota</taxon>
        <taxon>Actinomycetes</taxon>
        <taxon>Kitasatosporales</taxon>
        <taxon>Streptomycetaceae</taxon>
        <taxon>Streptomyces</taxon>
    </lineage>
</organism>
<evidence type="ECO:0000313" key="1">
    <source>
        <dbReference type="EMBL" id="GFH36599.1"/>
    </source>
</evidence>
<keyword evidence="2" id="KW-1185">Reference proteome</keyword>
<gene>
    <name evidence="1" type="ORF">SCWH03_28300</name>
</gene>
<comment type="caution">
    <text evidence="1">The sequence shown here is derived from an EMBL/GenBank/DDBJ whole genome shotgun (WGS) entry which is preliminary data.</text>
</comment>
<evidence type="ECO:0000313" key="2">
    <source>
        <dbReference type="Proteomes" id="UP000484988"/>
    </source>
</evidence>
<dbReference type="AlphaFoldDB" id="A0A6A0AUF0"/>
<sequence>MFGLTTTRRLRTVEAERDQNARLLAEAYSAHDTAQDRALHRRIAYRRRLTRALRACARWRTHAAKEHRDVRLLAEQLLNATGEHNPAARRALGLPDDGPWESAIEGLNALVDAGEIFHVENGDISSSSGDKRITWDSKAGRWRLAHDDADQAGDEALRGSGT</sequence>